<name>A0A2J8A6G9_9CHLO</name>
<feature type="compositionally biased region" description="Basic residues" evidence="1">
    <location>
        <begin position="1"/>
        <end position="11"/>
    </location>
</feature>
<sequence length="116" mass="12008">MELHRVLHRHQQTQTSTASTIGPVARGGLDGAAGPWPCPAGPACCAGGARLRASEAGQGEGVLEDRRDLVEAAESPTVIVMAAQRPGERTHLSGSTTLTTWQRLTPSATARMAPSG</sequence>
<dbReference type="Proteomes" id="UP000236333">
    <property type="component" value="Unassembled WGS sequence"/>
</dbReference>
<reference evidence="2 3" key="1">
    <citation type="journal article" date="2017" name="Mol. Biol. Evol.">
        <title>The 4-celled Tetrabaena socialis nuclear genome reveals the essential components for genetic control of cell number at the origin of multicellularity in the volvocine lineage.</title>
        <authorList>
            <person name="Featherston J."/>
            <person name="Arakaki Y."/>
            <person name="Hanschen E.R."/>
            <person name="Ferris P.J."/>
            <person name="Michod R.E."/>
            <person name="Olson B.J.S.C."/>
            <person name="Nozaki H."/>
            <person name="Durand P.M."/>
        </authorList>
    </citation>
    <scope>NUCLEOTIDE SEQUENCE [LARGE SCALE GENOMIC DNA]</scope>
    <source>
        <strain evidence="2 3">NIES-571</strain>
    </source>
</reference>
<keyword evidence="3" id="KW-1185">Reference proteome</keyword>
<gene>
    <name evidence="2" type="ORF">TSOC_005349</name>
</gene>
<evidence type="ECO:0000256" key="1">
    <source>
        <dbReference type="SAM" id="MobiDB-lite"/>
    </source>
</evidence>
<evidence type="ECO:0000313" key="2">
    <source>
        <dbReference type="EMBL" id="PNH08119.1"/>
    </source>
</evidence>
<protein>
    <submittedName>
        <fullName evidence="2">Uncharacterized protein</fullName>
    </submittedName>
</protein>
<proteinExistence type="predicted"/>
<feature type="region of interest" description="Disordered" evidence="1">
    <location>
        <begin position="1"/>
        <end position="28"/>
    </location>
</feature>
<organism evidence="2 3">
    <name type="scientific">Tetrabaena socialis</name>
    <dbReference type="NCBI Taxonomy" id="47790"/>
    <lineage>
        <taxon>Eukaryota</taxon>
        <taxon>Viridiplantae</taxon>
        <taxon>Chlorophyta</taxon>
        <taxon>core chlorophytes</taxon>
        <taxon>Chlorophyceae</taxon>
        <taxon>CS clade</taxon>
        <taxon>Chlamydomonadales</taxon>
        <taxon>Tetrabaenaceae</taxon>
        <taxon>Tetrabaena</taxon>
    </lineage>
</organism>
<dbReference type="EMBL" id="PGGS01000144">
    <property type="protein sequence ID" value="PNH08119.1"/>
    <property type="molecule type" value="Genomic_DNA"/>
</dbReference>
<accession>A0A2J8A6G9</accession>
<evidence type="ECO:0000313" key="3">
    <source>
        <dbReference type="Proteomes" id="UP000236333"/>
    </source>
</evidence>
<comment type="caution">
    <text evidence="2">The sequence shown here is derived from an EMBL/GenBank/DDBJ whole genome shotgun (WGS) entry which is preliminary data.</text>
</comment>
<dbReference type="AlphaFoldDB" id="A0A2J8A6G9"/>